<evidence type="ECO:0000256" key="7">
    <source>
        <dbReference type="SAM" id="Phobius"/>
    </source>
</evidence>
<proteinExistence type="inferred from homology"/>
<dbReference type="KEGG" id="pvd:CFBP1590__3490"/>
<evidence type="ECO:0000256" key="4">
    <source>
        <dbReference type="ARBA" id="ARBA00022692"/>
    </source>
</evidence>
<gene>
    <name evidence="8" type="ORF">CFBP1590__3490</name>
</gene>
<evidence type="ECO:0008006" key="10">
    <source>
        <dbReference type="Google" id="ProtNLM"/>
    </source>
</evidence>
<keyword evidence="6 7" id="KW-0472">Membrane</keyword>
<dbReference type="EMBL" id="LT855380">
    <property type="protein sequence ID" value="SMS11076.1"/>
    <property type="molecule type" value="Genomic_DNA"/>
</dbReference>
<dbReference type="GO" id="GO:0016020">
    <property type="term" value="C:membrane"/>
    <property type="evidence" value="ECO:0007669"/>
    <property type="project" value="TreeGrafter"/>
</dbReference>
<dbReference type="AlphaFoldDB" id="A0A1Y6JMA7"/>
<dbReference type="PANTHER" id="PTHR23514">
    <property type="entry name" value="BYPASS OF STOP CODON PROTEIN 6"/>
    <property type="match status" value="1"/>
</dbReference>
<feature type="transmembrane region" description="Helical" evidence="7">
    <location>
        <begin position="90"/>
        <end position="108"/>
    </location>
</feature>
<reference evidence="8 9" key="1">
    <citation type="submission" date="2017-05" db="EMBL/GenBank/DDBJ databases">
        <authorList>
            <person name="Song R."/>
            <person name="Chenine A.L."/>
            <person name="Ruprecht R.M."/>
        </authorList>
    </citation>
    <scope>NUCLEOTIDE SEQUENCE [LARGE SCALE GENOMIC DNA]</scope>
    <source>
        <strain evidence="8 9">CFBP 1590</strain>
    </source>
</reference>
<dbReference type="GO" id="GO:0022857">
    <property type="term" value="F:transmembrane transporter activity"/>
    <property type="evidence" value="ECO:0007669"/>
    <property type="project" value="InterPro"/>
</dbReference>
<dbReference type="InterPro" id="IPR036259">
    <property type="entry name" value="MFS_trans_sf"/>
</dbReference>
<feature type="transmembrane region" description="Helical" evidence="7">
    <location>
        <begin position="25"/>
        <end position="46"/>
    </location>
</feature>
<dbReference type="GeneID" id="47765139"/>
<dbReference type="GO" id="GO:0012505">
    <property type="term" value="C:endomembrane system"/>
    <property type="evidence" value="ECO:0007669"/>
    <property type="project" value="UniProtKB-SubCell"/>
</dbReference>
<evidence type="ECO:0000313" key="9">
    <source>
        <dbReference type="Proteomes" id="UP000196842"/>
    </source>
</evidence>
<dbReference type="InterPro" id="IPR051788">
    <property type="entry name" value="MFS_Transporter"/>
</dbReference>
<dbReference type="Gene3D" id="1.20.1250.20">
    <property type="entry name" value="MFS general substrate transporter like domains"/>
    <property type="match status" value="2"/>
</dbReference>
<feature type="transmembrane region" description="Helical" evidence="7">
    <location>
        <begin position="114"/>
        <end position="133"/>
    </location>
</feature>
<evidence type="ECO:0000256" key="3">
    <source>
        <dbReference type="ARBA" id="ARBA00022448"/>
    </source>
</evidence>
<name>A0A1Y6JMA7_PSEVI</name>
<dbReference type="Proteomes" id="UP000196842">
    <property type="component" value="Chromosome I"/>
</dbReference>
<feature type="transmembrane region" description="Helical" evidence="7">
    <location>
        <begin position="226"/>
        <end position="246"/>
    </location>
</feature>
<feature type="transmembrane region" description="Helical" evidence="7">
    <location>
        <begin position="258"/>
        <end position="277"/>
    </location>
</feature>
<evidence type="ECO:0000256" key="6">
    <source>
        <dbReference type="ARBA" id="ARBA00023136"/>
    </source>
</evidence>
<dbReference type="InterPro" id="IPR011701">
    <property type="entry name" value="MFS"/>
</dbReference>
<comment type="subcellular location">
    <subcellularLocation>
        <location evidence="1">Endomembrane system</location>
        <topology evidence="1">Multi-pass membrane protein</topology>
    </subcellularLocation>
</comment>
<feature type="transmembrane region" description="Helical" evidence="7">
    <location>
        <begin position="347"/>
        <end position="368"/>
    </location>
</feature>
<dbReference type="SUPFAM" id="SSF103473">
    <property type="entry name" value="MFS general substrate transporter"/>
    <property type="match status" value="1"/>
</dbReference>
<dbReference type="RefSeq" id="WP_088235581.1">
    <property type="nucleotide sequence ID" value="NZ_LT855380.1"/>
</dbReference>
<evidence type="ECO:0000256" key="1">
    <source>
        <dbReference type="ARBA" id="ARBA00004127"/>
    </source>
</evidence>
<keyword evidence="5 7" id="KW-1133">Transmembrane helix</keyword>
<dbReference type="PANTHER" id="PTHR23514:SF3">
    <property type="entry name" value="BYPASS OF STOP CODON PROTEIN 6"/>
    <property type="match status" value="1"/>
</dbReference>
<accession>A0A1Y6JMA7</accession>
<feature type="transmembrane region" description="Helical" evidence="7">
    <location>
        <begin position="315"/>
        <end position="335"/>
    </location>
</feature>
<keyword evidence="3" id="KW-0813">Transport</keyword>
<organism evidence="8 9">
    <name type="scientific">Pseudomonas viridiflava</name>
    <name type="common">Phytomonas viridiflava</name>
    <dbReference type="NCBI Taxonomy" id="33069"/>
    <lineage>
        <taxon>Bacteria</taxon>
        <taxon>Pseudomonadati</taxon>
        <taxon>Pseudomonadota</taxon>
        <taxon>Gammaproteobacteria</taxon>
        <taxon>Pseudomonadales</taxon>
        <taxon>Pseudomonadaceae</taxon>
        <taxon>Pseudomonas</taxon>
    </lineage>
</organism>
<feature type="transmembrane region" description="Helical" evidence="7">
    <location>
        <begin position="374"/>
        <end position="394"/>
    </location>
</feature>
<keyword evidence="4 7" id="KW-0812">Transmembrane</keyword>
<comment type="similarity">
    <text evidence="2">Belongs to the major facilitator superfamily.</text>
</comment>
<dbReference type="Pfam" id="PF07690">
    <property type="entry name" value="MFS_1"/>
    <property type="match status" value="1"/>
</dbReference>
<protein>
    <recommendedName>
        <fullName evidence="10">MFS transporter</fullName>
    </recommendedName>
</protein>
<feature type="transmembrane region" description="Helical" evidence="7">
    <location>
        <begin position="58"/>
        <end position="78"/>
    </location>
</feature>
<feature type="transmembrane region" description="Helical" evidence="7">
    <location>
        <begin position="145"/>
        <end position="165"/>
    </location>
</feature>
<feature type="transmembrane region" description="Helical" evidence="7">
    <location>
        <begin position="289"/>
        <end position="309"/>
    </location>
</feature>
<evidence type="ECO:0000256" key="5">
    <source>
        <dbReference type="ARBA" id="ARBA00022989"/>
    </source>
</evidence>
<evidence type="ECO:0000256" key="2">
    <source>
        <dbReference type="ARBA" id="ARBA00008335"/>
    </source>
</evidence>
<sequence length="412" mass="43000">MSGMAQPESTQALASSRAEGRPWSIYLMFGLFGAQQGMLGPLMPFLRDEFGLDLRWTGLHFAAYALGLVLIGVPYRWLERRTSAIGTGRIAIGSIIVASGFFAVAAGLPMTLPGSVVLGFSGGLVMAVGQAMLGRRYGEQAAAKLVEAHVVAGLCVLGGALLVGGATAIGLSWRTAPLLISAWALLMFCVPSDIHRTEVRTSPSKAATGASTENIDGLPASRLTRLSLWALVILGISAEWGVGFWGAEYMKTHVQTSASVAATLMSLYFAGTVCGRLASSFALRRVSPLTLLTTVIFSAIATLLVLSLIQGLAGTAVFTFVLGACLGNFFPLILGSAMRIAPHASSALSTQASQAVGVALLLAPFLLGLLSERIGVEAAFSLLIIYPLLMLPWVPALRGAWAFGGTTAPSKE</sequence>
<evidence type="ECO:0000313" key="8">
    <source>
        <dbReference type="EMBL" id="SMS11076.1"/>
    </source>
</evidence>